<keyword evidence="2" id="KW-1185">Reference proteome</keyword>
<comment type="caution">
    <text evidence="1">The sequence shown here is derived from an EMBL/GenBank/DDBJ whole genome shotgun (WGS) entry which is preliminary data.</text>
</comment>
<dbReference type="EMBL" id="CAJNNV010009086">
    <property type="protein sequence ID" value="CAE8596987.1"/>
    <property type="molecule type" value="Genomic_DNA"/>
</dbReference>
<feature type="non-terminal residue" evidence="1">
    <location>
        <position position="162"/>
    </location>
</feature>
<dbReference type="Proteomes" id="UP000654075">
    <property type="component" value="Unassembled WGS sequence"/>
</dbReference>
<name>A0A813E931_POLGL</name>
<feature type="non-terminal residue" evidence="1">
    <location>
        <position position="1"/>
    </location>
</feature>
<gene>
    <name evidence="1" type="ORF">PGLA1383_LOCUS15442</name>
</gene>
<reference evidence="1" key="1">
    <citation type="submission" date="2021-02" db="EMBL/GenBank/DDBJ databases">
        <authorList>
            <person name="Dougan E. K."/>
            <person name="Rhodes N."/>
            <person name="Thang M."/>
            <person name="Chan C."/>
        </authorList>
    </citation>
    <scope>NUCLEOTIDE SEQUENCE</scope>
</reference>
<evidence type="ECO:0000313" key="1">
    <source>
        <dbReference type="EMBL" id="CAE8596987.1"/>
    </source>
</evidence>
<sequence>PPSREGSNGAPYLVLGRSADYGYPYVHGEGMKGFDATFLFAPVAGSDRKEGDPLDLRQRVRVIPASPYAHLAGPRQLQAVPGVVTNGLGRGCNSRTVKAAQGRELLLEAALAKQDLGWLVDRLDLKEGFMEECDAVKDKAHRGVARALLGRSLGPPPAPMRE</sequence>
<organism evidence="1 2">
    <name type="scientific">Polarella glacialis</name>
    <name type="common">Dinoflagellate</name>
    <dbReference type="NCBI Taxonomy" id="89957"/>
    <lineage>
        <taxon>Eukaryota</taxon>
        <taxon>Sar</taxon>
        <taxon>Alveolata</taxon>
        <taxon>Dinophyceae</taxon>
        <taxon>Suessiales</taxon>
        <taxon>Suessiaceae</taxon>
        <taxon>Polarella</taxon>
    </lineage>
</organism>
<protein>
    <submittedName>
        <fullName evidence="1">Uncharacterized protein</fullName>
    </submittedName>
</protein>
<accession>A0A813E931</accession>
<proteinExistence type="predicted"/>
<evidence type="ECO:0000313" key="2">
    <source>
        <dbReference type="Proteomes" id="UP000654075"/>
    </source>
</evidence>
<dbReference type="AlphaFoldDB" id="A0A813E931"/>